<reference evidence="2" key="2">
    <citation type="submission" date="2015-01" db="EMBL/GenBank/DDBJ databases">
        <title>Evolutionary Origins and Diversification of the Mycorrhizal Mutualists.</title>
        <authorList>
            <consortium name="DOE Joint Genome Institute"/>
            <consortium name="Mycorrhizal Genomics Consortium"/>
            <person name="Kohler A."/>
            <person name="Kuo A."/>
            <person name="Nagy L.G."/>
            <person name="Floudas D."/>
            <person name="Copeland A."/>
            <person name="Barry K.W."/>
            <person name="Cichocki N."/>
            <person name="Veneault-Fourrey C."/>
            <person name="LaButti K."/>
            <person name="Lindquist E.A."/>
            <person name="Lipzen A."/>
            <person name="Lundell T."/>
            <person name="Morin E."/>
            <person name="Murat C."/>
            <person name="Riley R."/>
            <person name="Ohm R."/>
            <person name="Sun H."/>
            <person name="Tunlid A."/>
            <person name="Henrissat B."/>
            <person name="Grigoriev I.V."/>
            <person name="Hibbett D.S."/>
            <person name="Martin F."/>
        </authorList>
    </citation>
    <scope>NUCLEOTIDE SEQUENCE [LARGE SCALE GENOMIC DNA]</scope>
    <source>
        <strain evidence="2">MUT 4182</strain>
    </source>
</reference>
<accession>A0A0C3Q164</accession>
<protein>
    <submittedName>
        <fullName evidence="1">Uncharacterized protein</fullName>
    </submittedName>
</protein>
<reference evidence="1 2" key="1">
    <citation type="submission" date="2014-04" db="EMBL/GenBank/DDBJ databases">
        <authorList>
            <consortium name="DOE Joint Genome Institute"/>
            <person name="Kuo A."/>
            <person name="Girlanda M."/>
            <person name="Perotto S."/>
            <person name="Kohler A."/>
            <person name="Nagy L.G."/>
            <person name="Floudas D."/>
            <person name="Copeland A."/>
            <person name="Barry K.W."/>
            <person name="Cichocki N."/>
            <person name="Veneault-Fourrey C."/>
            <person name="LaButti K."/>
            <person name="Lindquist E.A."/>
            <person name="Lipzen A."/>
            <person name="Lundell T."/>
            <person name="Morin E."/>
            <person name="Murat C."/>
            <person name="Sun H."/>
            <person name="Tunlid A."/>
            <person name="Henrissat B."/>
            <person name="Grigoriev I.V."/>
            <person name="Hibbett D.S."/>
            <person name="Martin F."/>
            <person name="Nordberg H.P."/>
            <person name="Cantor M.N."/>
            <person name="Hua S.X."/>
        </authorList>
    </citation>
    <scope>NUCLEOTIDE SEQUENCE [LARGE SCALE GENOMIC DNA]</scope>
    <source>
        <strain evidence="1 2">MUT 4182</strain>
    </source>
</reference>
<keyword evidence="2" id="KW-1185">Reference proteome</keyword>
<name>A0A0C3Q164_9AGAM</name>
<dbReference type="Proteomes" id="UP000054248">
    <property type="component" value="Unassembled WGS sequence"/>
</dbReference>
<evidence type="ECO:0000313" key="1">
    <source>
        <dbReference type="EMBL" id="KIO21855.1"/>
    </source>
</evidence>
<proteinExistence type="predicted"/>
<dbReference type="HOGENOM" id="CLU_2308146_0_0_1"/>
<sequence length="100" mass="11233">MSYQQIYGPIRTNYILAVKCGVLNYVLSRRAFKNGPEIFLSLMDPISLDDRRGDQGRARWPRDSVSGMRSGVTRPLFRALSLIINASTVKRANANTTLNT</sequence>
<organism evidence="1 2">
    <name type="scientific">Tulasnella calospora MUT 4182</name>
    <dbReference type="NCBI Taxonomy" id="1051891"/>
    <lineage>
        <taxon>Eukaryota</taxon>
        <taxon>Fungi</taxon>
        <taxon>Dikarya</taxon>
        <taxon>Basidiomycota</taxon>
        <taxon>Agaricomycotina</taxon>
        <taxon>Agaricomycetes</taxon>
        <taxon>Cantharellales</taxon>
        <taxon>Tulasnellaceae</taxon>
        <taxon>Tulasnella</taxon>
    </lineage>
</organism>
<dbReference type="AlphaFoldDB" id="A0A0C3Q164"/>
<dbReference type="EMBL" id="KN823125">
    <property type="protein sequence ID" value="KIO21855.1"/>
    <property type="molecule type" value="Genomic_DNA"/>
</dbReference>
<evidence type="ECO:0000313" key="2">
    <source>
        <dbReference type="Proteomes" id="UP000054248"/>
    </source>
</evidence>
<gene>
    <name evidence="1" type="ORF">M407DRAFT_245362</name>
</gene>